<name>A0ABS7WV59_9BACT</name>
<keyword evidence="2" id="KW-0548">Nucleotidyltransferase</keyword>
<dbReference type="EMBL" id="JACGBB010000019">
    <property type="protein sequence ID" value="MBZ7987919.1"/>
    <property type="molecule type" value="Genomic_DNA"/>
</dbReference>
<protein>
    <submittedName>
        <fullName evidence="2">Sulfate adenylyltransferase</fullName>
    </submittedName>
</protein>
<dbReference type="Pfam" id="PF01747">
    <property type="entry name" value="ATP-sulfurylase"/>
    <property type="match status" value="1"/>
</dbReference>
<dbReference type="PANTHER" id="PTHR43509">
    <property type="match status" value="1"/>
</dbReference>
<gene>
    <name evidence="2" type="ORF">AVCANL283_07405</name>
</gene>
<dbReference type="InterPro" id="IPR014729">
    <property type="entry name" value="Rossmann-like_a/b/a_fold"/>
</dbReference>
<accession>A0ABS7WV59</accession>
<dbReference type="RefSeq" id="WP_224325502.1">
    <property type="nucleotide sequence ID" value="NZ_JACGBB010000019.1"/>
</dbReference>
<sequence>MTLTSEKISCININKNELAILSLIQIKALSNTDRLINDEEQGEFSEFLFNSLSFYPSFALNGDLSNKKFSKKLLLKCEDEIVGSLEDVSTFSSKKKIASIFSPNLCYIENNNPGLCAKVNIYNNPYQKIKQDVENKIKKSNAKKITAIMLDASPLTRAHERMLRWTIDKADLVLIFVVDAKDEFSMQIKKECFDFFTKNYLPLDKIYTIYLENLELFSKDPNYECLLVKSFGANKFVIEQNHPGIGLLYDNFTFNSFLNELSKKTELELIILPEFAFCNQCNIMVSVKSCPHGAHHHIKYDMQCIRKLLTLGIMPPTVLIRKEISAKLLSYLFKDKIKNIDSFYSRVFPSNGIIKSRSEEEFYIDLASLYQTNYFI</sequence>
<dbReference type="SUPFAM" id="SSF52374">
    <property type="entry name" value="Nucleotidylyl transferase"/>
    <property type="match status" value="1"/>
</dbReference>
<evidence type="ECO:0000313" key="3">
    <source>
        <dbReference type="Proteomes" id="UP000786183"/>
    </source>
</evidence>
<comment type="caution">
    <text evidence="2">The sequence shown here is derived from an EMBL/GenBank/DDBJ whole genome shotgun (WGS) entry which is preliminary data.</text>
</comment>
<dbReference type="GO" id="GO:0016779">
    <property type="term" value="F:nucleotidyltransferase activity"/>
    <property type="evidence" value="ECO:0007669"/>
    <property type="project" value="UniProtKB-KW"/>
</dbReference>
<keyword evidence="3" id="KW-1185">Reference proteome</keyword>
<evidence type="ECO:0000259" key="1">
    <source>
        <dbReference type="Pfam" id="PF01747"/>
    </source>
</evidence>
<dbReference type="Proteomes" id="UP000786183">
    <property type="component" value="Unassembled WGS sequence"/>
</dbReference>
<evidence type="ECO:0000313" key="2">
    <source>
        <dbReference type="EMBL" id="MBZ7987919.1"/>
    </source>
</evidence>
<reference evidence="2 3" key="1">
    <citation type="submission" date="2020-07" db="EMBL/GenBank/DDBJ databases">
        <title>Transfer of Campylobacter canadensis to the novel genus Avispirillum gen. nov., that also includes two novel species recovered from migratory waterfowl: Avispirillum anseris sp. nov. and Avispirillum brantae sp. nov.</title>
        <authorList>
            <person name="Miller W.G."/>
            <person name="Chapman M.H."/>
            <person name="Yee E."/>
            <person name="Inglis G.D."/>
        </authorList>
    </citation>
    <scope>NUCLEOTIDE SEQUENCE [LARGE SCALE GENOMIC DNA]</scope>
    <source>
        <strain evidence="2 3">L283</strain>
    </source>
</reference>
<feature type="domain" description="Sulphate adenylyltransferase catalytic" evidence="1">
    <location>
        <begin position="126"/>
        <end position="330"/>
    </location>
</feature>
<keyword evidence="2" id="KW-0808">Transferase</keyword>
<dbReference type="InterPro" id="IPR024951">
    <property type="entry name" value="Sulfurylase_cat_dom"/>
</dbReference>
<dbReference type="Gene3D" id="3.40.50.620">
    <property type="entry name" value="HUPs"/>
    <property type="match status" value="1"/>
</dbReference>
<proteinExistence type="predicted"/>
<dbReference type="PANTHER" id="PTHR43509:SF1">
    <property type="entry name" value="SULFATE ADENYLYLTRANSFERASE"/>
    <property type="match status" value="1"/>
</dbReference>
<organism evidence="2 3">
    <name type="scientific">Campylobacter canadensis</name>
    <dbReference type="NCBI Taxonomy" id="449520"/>
    <lineage>
        <taxon>Bacteria</taxon>
        <taxon>Pseudomonadati</taxon>
        <taxon>Campylobacterota</taxon>
        <taxon>Epsilonproteobacteria</taxon>
        <taxon>Campylobacterales</taxon>
        <taxon>Campylobacteraceae</taxon>
        <taxon>Campylobacter</taxon>
    </lineage>
</organism>